<proteinExistence type="predicted"/>
<evidence type="ECO:0000313" key="1">
    <source>
        <dbReference type="EMBL" id="RKO98332.1"/>
    </source>
</evidence>
<dbReference type="AlphaFoldDB" id="A0A4P9X062"/>
<protein>
    <submittedName>
        <fullName evidence="1">Uncharacterized protein</fullName>
    </submittedName>
</protein>
<dbReference type="OrthoDB" id="5582742at2759"/>
<accession>A0A4P9X062</accession>
<sequence length="160" mass="18353">MYGRHPTLPSDSMPPVLFDLDDPDQRLETTARELDAVGLHEAAARERARKSGKLSEERHARNNKVVTNRFSVGDHVLLRDPTAFKFEPRWYGPFTIRDCYPEFDSYQLTFPSGQLHPTRIHADMLKLAKLEQPTKELWYYKAHATDVTYVVALNLAGQSP</sequence>
<dbReference type="EMBL" id="ML014481">
    <property type="protein sequence ID" value="RKO98332.1"/>
    <property type="molecule type" value="Genomic_DNA"/>
</dbReference>
<dbReference type="STRING" id="1555241.A0A4P9X062"/>
<reference evidence="2" key="1">
    <citation type="journal article" date="2018" name="Nat. Microbiol.">
        <title>Leveraging single-cell genomics to expand the fungal tree of life.</title>
        <authorList>
            <person name="Ahrendt S.R."/>
            <person name="Quandt C.A."/>
            <person name="Ciobanu D."/>
            <person name="Clum A."/>
            <person name="Salamov A."/>
            <person name="Andreopoulos B."/>
            <person name="Cheng J.F."/>
            <person name="Woyke T."/>
            <person name="Pelin A."/>
            <person name="Henrissat B."/>
            <person name="Reynolds N.K."/>
            <person name="Benny G.L."/>
            <person name="Smith M.E."/>
            <person name="James T.Y."/>
            <person name="Grigoriev I.V."/>
        </authorList>
    </citation>
    <scope>NUCLEOTIDE SEQUENCE [LARGE SCALE GENOMIC DNA]</scope>
    <source>
        <strain evidence="2">ATCC 52028</strain>
    </source>
</reference>
<name>A0A4P9X062_9FUNG</name>
<evidence type="ECO:0000313" key="2">
    <source>
        <dbReference type="Proteomes" id="UP000274922"/>
    </source>
</evidence>
<keyword evidence="2" id="KW-1185">Reference proteome</keyword>
<dbReference type="Proteomes" id="UP000274922">
    <property type="component" value="Unassembled WGS sequence"/>
</dbReference>
<gene>
    <name evidence="1" type="ORF">CXG81DRAFT_28826</name>
</gene>
<organism evidence="1 2">
    <name type="scientific">Caulochytrium protostelioides</name>
    <dbReference type="NCBI Taxonomy" id="1555241"/>
    <lineage>
        <taxon>Eukaryota</taxon>
        <taxon>Fungi</taxon>
        <taxon>Fungi incertae sedis</taxon>
        <taxon>Chytridiomycota</taxon>
        <taxon>Chytridiomycota incertae sedis</taxon>
        <taxon>Chytridiomycetes</taxon>
        <taxon>Caulochytriales</taxon>
        <taxon>Caulochytriaceae</taxon>
        <taxon>Caulochytrium</taxon>
    </lineage>
</organism>